<name>A0A813K0Q1_POLGL</name>
<dbReference type="EMBL" id="CAJNNW010027066">
    <property type="protein sequence ID" value="CAE8689385.1"/>
    <property type="molecule type" value="Genomic_DNA"/>
</dbReference>
<dbReference type="AlphaFoldDB" id="A0A813K0Q1"/>
<organism evidence="2 3">
    <name type="scientific">Polarella glacialis</name>
    <name type="common">Dinoflagellate</name>
    <dbReference type="NCBI Taxonomy" id="89957"/>
    <lineage>
        <taxon>Eukaryota</taxon>
        <taxon>Sar</taxon>
        <taxon>Alveolata</taxon>
        <taxon>Dinophyceae</taxon>
        <taxon>Suessiales</taxon>
        <taxon>Suessiaceae</taxon>
        <taxon>Polarella</taxon>
    </lineage>
</organism>
<evidence type="ECO:0000313" key="3">
    <source>
        <dbReference type="Proteomes" id="UP000626109"/>
    </source>
</evidence>
<evidence type="ECO:0000313" key="2">
    <source>
        <dbReference type="EMBL" id="CAE8689385.1"/>
    </source>
</evidence>
<reference evidence="2" key="1">
    <citation type="submission" date="2021-02" db="EMBL/GenBank/DDBJ databases">
        <authorList>
            <person name="Dougan E. K."/>
            <person name="Rhodes N."/>
            <person name="Thang M."/>
            <person name="Chan C."/>
        </authorList>
    </citation>
    <scope>NUCLEOTIDE SEQUENCE</scope>
</reference>
<gene>
    <name evidence="2" type="ORF">PGLA2088_LOCUS26443</name>
</gene>
<accession>A0A813K0Q1</accession>
<sequence length="109" mass="11654">MASGSVRAITTSLGTGSPRSSVRTSNYGSFHSLGLRITWLAYHLALCVVQAVVLHFSACCFNSHNDLSEWNIPYAVGCVTTASLAEDKWDSLGKSGRAEEPTVRSSSCL</sequence>
<feature type="region of interest" description="Disordered" evidence="1">
    <location>
        <begin position="1"/>
        <end position="22"/>
    </location>
</feature>
<feature type="compositionally biased region" description="Polar residues" evidence="1">
    <location>
        <begin position="8"/>
        <end position="22"/>
    </location>
</feature>
<evidence type="ECO:0000256" key="1">
    <source>
        <dbReference type="SAM" id="MobiDB-lite"/>
    </source>
</evidence>
<protein>
    <submittedName>
        <fullName evidence="2">Uncharacterized protein</fullName>
    </submittedName>
</protein>
<dbReference type="Proteomes" id="UP000626109">
    <property type="component" value="Unassembled WGS sequence"/>
</dbReference>
<proteinExistence type="predicted"/>
<comment type="caution">
    <text evidence="2">The sequence shown here is derived from an EMBL/GenBank/DDBJ whole genome shotgun (WGS) entry which is preliminary data.</text>
</comment>